<sequence>MATSTIGTTSTTARRYLRRQNGGGSVMVWGTFSDKSKLAILRGRQHSGDYIYTISEYLLPYAHSNHGTDFVFQQDNASIHASRETKSFRTEMEINTMEYLLKLVKSMPRRCLAVIKQKGDLTK</sequence>
<evidence type="ECO:0008006" key="3">
    <source>
        <dbReference type="Google" id="ProtNLM"/>
    </source>
</evidence>
<accession>A0A2P4XB55</accession>
<dbReference type="InterPro" id="IPR036397">
    <property type="entry name" value="RNaseH_sf"/>
</dbReference>
<dbReference type="Gene3D" id="3.30.420.10">
    <property type="entry name" value="Ribonuclease H-like superfamily/Ribonuclease H"/>
    <property type="match status" value="1"/>
</dbReference>
<dbReference type="EMBL" id="NCKW01015499">
    <property type="protein sequence ID" value="POM62783.1"/>
    <property type="molecule type" value="Genomic_DNA"/>
</dbReference>
<gene>
    <name evidence="1" type="ORF">PHPALM_28015</name>
</gene>
<comment type="caution">
    <text evidence="1">The sequence shown here is derived from an EMBL/GenBank/DDBJ whole genome shotgun (WGS) entry which is preliminary data.</text>
</comment>
<evidence type="ECO:0000313" key="2">
    <source>
        <dbReference type="Proteomes" id="UP000237271"/>
    </source>
</evidence>
<dbReference type="GO" id="GO:0003676">
    <property type="term" value="F:nucleic acid binding"/>
    <property type="evidence" value="ECO:0007669"/>
    <property type="project" value="InterPro"/>
</dbReference>
<keyword evidence="2" id="KW-1185">Reference proteome</keyword>
<dbReference type="AlphaFoldDB" id="A0A2P4XB55"/>
<dbReference type="OrthoDB" id="118472at2759"/>
<reference evidence="1 2" key="1">
    <citation type="journal article" date="2017" name="Genome Biol. Evol.">
        <title>Phytophthora megakarya and P. palmivora, closely related causal agents of cacao black pod rot, underwent increases in genome sizes and gene numbers by different mechanisms.</title>
        <authorList>
            <person name="Ali S.S."/>
            <person name="Shao J."/>
            <person name="Lary D.J."/>
            <person name="Kronmiller B."/>
            <person name="Shen D."/>
            <person name="Strem M.D."/>
            <person name="Amoako-Attah I."/>
            <person name="Akrofi A.Y."/>
            <person name="Begoude B.A."/>
            <person name="Ten Hoopen G.M."/>
            <person name="Coulibaly K."/>
            <person name="Kebe B.I."/>
            <person name="Melnick R.L."/>
            <person name="Guiltinan M.J."/>
            <person name="Tyler B.M."/>
            <person name="Meinhardt L.W."/>
            <person name="Bailey B.A."/>
        </authorList>
    </citation>
    <scope>NUCLEOTIDE SEQUENCE [LARGE SCALE GENOMIC DNA]</scope>
    <source>
        <strain evidence="2">sbr112.9</strain>
    </source>
</reference>
<evidence type="ECO:0000313" key="1">
    <source>
        <dbReference type="EMBL" id="POM62783.1"/>
    </source>
</evidence>
<protein>
    <recommendedName>
        <fullName evidence="3">Transposase</fullName>
    </recommendedName>
</protein>
<organism evidence="1 2">
    <name type="scientific">Phytophthora palmivora</name>
    <dbReference type="NCBI Taxonomy" id="4796"/>
    <lineage>
        <taxon>Eukaryota</taxon>
        <taxon>Sar</taxon>
        <taxon>Stramenopiles</taxon>
        <taxon>Oomycota</taxon>
        <taxon>Peronosporomycetes</taxon>
        <taxon>Peronosporales</taxon>
        <taxon>Peronosporaceae</taxon>
        <taxon>Phytophthora</taxon>
    </lineage>
</organism>
<dbReference type="Proteomes" id="UP000237271">
    <property type="component" value="Unassembled WGS sequence"/>
</dbReference>
<name>A0A2P4XB55_9STRA</name>
<proteinExistence type="predicted"/>